<dbReference type="CDD" id="cd05006">
    <property type="entry name" value="SIS_GmhA"/>
    <property type="match status" value="1"/>
</dbReference>
<dbReference type="PANTHER" id="PTHR30390:SF6">
    <property type="entry name" value="DNAA INITIATOR-ASSOCIATING PROTEIN DIAA"/>
    <property type="match status" value="1"/>
</dbReference>
<accession>A0A4P6K404</accession>
<dbReference type="InterPro" id="IPR001347">
    <property type="entry name" value="SIS_dom"/>
</dbReference>
<dbReference type="InterPro" id="IPR046348">
    <property type="entry name" value="SIS_dom_sf"/>
</dbReference>
<dbReference type="InterPro" id="IPR050099">
    <property type="entry name" value="SIS_GmhA/DiaA_subfam"/>
</dbReference>
<reference evidence="2 3" key="1">
    <citation type="submission" date="2019-01" db="EMBL/GenBank/DDBJ databases">
        <title>Ktedonosporobacter rubrisoli SCAWS-G2.</title>
        <authorList>
            <person name="Huang Y."/>
            <person name="Yan B."/>
        </authorList>
    </citation>
    <scope>NUCLEOTIDE SEQUENCE [LARGE SCALE GENOMIC DNA]</scope>
    <source>
        <strain evidence="2 3">SCAWS-G2</strain>
    </source>
</reference>
<dbReference type="Gene3D" id="3.40.50.10490">
    <property type="entry name" value="Glucose-6-phosphate isomerase like protein, domain 1"/>
    <property type="match status" value="1"/>
</dbReference>
<protein>
    <submittedName>
        <fullName evidence="2">SIS domain-containing protein</fullName>
    </submittedName>
</protein>
<evidence type="ECO:0000313" key="2">
    <source>
        <dbReference type="EMBL" id="QBD82540.1"/>
    </source>
</evidence>
<dbReference type="SUPFAM" id="SSF53697">
    <property type="entry name" value="SIS domain"/>
    <property type="match status" value="1"/>
</dbReference>
<dbReference type="AlphaFoldDB" id="A0A4P6K404"/>
<dbReference type="Proteomes" id="UP000290365">
    <property type="component" value="Chromosome"/>
</dbReference>
<dbReference type="OrthoDB" id="9781311at2"/>
<organism evidence="2 3">
    <name type="scientific">Ktedonosporobacter rubrisoli</name>
    <dbReference type="NCBI Taxonomy" id="2509675"/>
    <lineage>
        <taxon>Bacteria</taxon>
        <taxon>Bacillati</taxon>
        <taxon>Chloroflexota</taxon>
        <taxon>Ktedonobacteria</taxon>
        <taxon>Ktedonobacterales</taxon>
        <taxon>Ktedonosporobacteraceae</taxon>
        <taxon>Ktedonosporobacter</taxon>
    </lineage>
</organism>
<keyword evidence="3" id="KW-1185">Reference proteome</keyword>
<feature type="domain" description="SIS" evidence="1">
    <location>
        <begin position="46"/>
        <end position="207"/>
    </location>
</feature>
<dbReference type="EMBL" id="CP035758">
    <property type="protein sequence ID" value="QBD82540.1"/>
    <property type="molecule type" value="Genomic_DNA"/>
</dbReference>
<evidence type="ECO:0000259" key="1">
    <source>
        <dbReference type="PROSITE" id="PS51464"/>
    </source>
</evidence>
<evidence type="ECO:0000313" key="3">
    <source>
        <dbReference type="Proteomes" id="UP000290365"/>
    </source>
</evidence>
<dbReference type="Pfam" id="PF13580">
    <property type="entry name" value="SIS_2"/>
    <property type="match status" value="1"/>
</dbReference>
<dbReference type="GO" id="GO:0097367">
    <property type="term" value="F:carbohydrate derivative binding"/>
    <property type="evidence" value="ECO:0007669"/>
    <property type="project" value="InterPro"/>
</dbReference>
<dbReference type="InterPro" id="IPR035461">
    <property type="entry name" value="GmhA/DiaA"/>
</dbReference>
<dbReference type="PANTHER" id="PTHR30390">
    <property type="entry name" value="SEDOHEPTULOSE 7-PHOSPHATE ISOMERASE / DNAA INITIATOR-ASSOCIATING FACTOR FOR REPLICATION INITIATION"/>
    <property type="match status" value="1"/>
</dbReference>
<dbReference type="PROSITE" id="PS51464">
    <property type="entry name" value="SIS"/>
    <property type="match status" value="1"/>
</dbReference>
<dbReference type="GO" id="GO:1901135">
    <property type="term" value="P:carbohydrate derivative metabolic process"/>
    <property type="evidence" value="ECO:0007669"/>
    <property type="project" value="InterPro"/>
</dbReference>
<dbReference type="KEGG" id="kbs:EPA93_43850"/>
<dbReference type="RefSeq" id="WP_129893609.1">
    <property type="nucleotide sequence ID" value="NZ_CP035758.1"/>
</dbReference>
<name>A0A4P6K404_KTERU</name>
<gene>
    <name evidence="2" type="ORF">EPA93_43850</name>
</gene>
<sequence>MTAETERIVQPDLHALVAARFKQSTTVPEKFFKAEAERIAQACWAIARRFHQGGRLLAFGNGACATDAQHVSVEFVHPVIVGKRALPALALTNDSATLTGLMAGPETGKSFARQLKILARPRDIALGFSLSGNCMNVAIALQVARKMGLLTLGLTGNDGGVLKREDLDFCFVVPSHDPLVIQENHETLYHILWELVHIFFENEGLLQ</sequence>
<proteinExistence type="predicted"/>